<name>A0A3P3YEA2_PLABS</name>
<gene>
    <name evidence="3" type="ORF">PLBR_LOCUS5677</name>
</gene>
<keyword evidence="2" id="KW-0472">Membrane</keyword>
<keyword evidence="2" id="KW-0812">Transmembrane</keyword>
<dbReference type="EMBL" id="OVEO01000009">
    <property type="protein sequence ID" value="SPQ98462.1"/>
    <property type="molecule type" value="Genomic_DNA"/>
</dbReference>
<protein>
    <submittedName>
        <fullName evidence="3">Uncharacterized protein</fullName>
    </submittedName>
</protein>
<keyword evidence="3" id="KW-0496">Mitochondrion</keyword>
<keyword evidence="2" id="KW-1133">Transmembrane helix</keyword>
<sequence length="69" mass="8032">MAAWAKALLVMAGTVGGGALGFYWQDHIMREHRAAMRQRWMEMIQEERRDLERILRDRQQAAESSTSPE</sequence>
<reference evidence="3 4" key="1">
    <citation type="submission" date="2018-03" db="EMBL/GenBank/DDBJ databases">
        <authorList>
            <person name="Fogelqvist J."/>
        </authorList>
    </citation>
    <scope>NUCLEOTIDE SEQUENCE [LARGE SCALE GENOMIC DNA]</scope>
</reference>
<proteinExistence type="predicted"/>
<dbReference type="AlphaFoldDB" id="A0A3P3YEA2"/>
<accession>A0A3P3YEA2</accession>
<dbReference type="Proteomes" id="UP000290189">
    <property type="component" value="Unassembled WGS sequence"/>
</dbReference>
<evidence type="ECO:0000313" key="3">
    <source>
        <dbReference type="EMBL" id="SPQ98462.1"/>
    </source>
</evidence>
<keyword evidence="1" id="KW-0175">Coiled coil</keyword>
<evidence type="ECO:0000313" key="4">
    <source>
        <dbReference type="Proteomes" id="UP000290189"/>
    </source>
</evidence>
<evidence type="ECO:0000256" key="1">
    <source>
        <dbReference type="SAM" id="Coils"/>
    </source>
</evidence>
<geneLocation type="mitochondrion" evidence="3"/>
<feature type="coiled-coil region" evidence="1">
    <location>
        <begin position="37"/>
        <end position="64"/>
    </location>
</feature>
<evidence type="ECO:0000256" key="2">
    <source>
        <dbReference type="SAM" id="Phobius"/>
    </source>
</evidence>
<organism evidence="3 4">
    <name type="scientific">Plasmodiophora brassicae</name>
    <name type="common">Clubroot disease agent</name>
    <dbReference type="NCBI Taxonomy" id="37360"/>
    <lineage>
        <taxon>Eukaryota</taxon>
        <taxon>Sar</taxon>
        <taxon>Rhizaria</taxon>
        <taxon>Endomyxa</taxon>
        <taxon>Phytomyxea</taxon>
        <taxon>Plasmodiophorida</taxon>
        <taxon>Plasmodiophoridae</taxon>
        <taxon>Plasmodiophora</taxon>
    </lineage>
</organism>
<feature type="transmembrane region" description="Helical" evidence="2">
    <location>
        <begin position="6"/>
        <end position="24"/>
    </location>
</feature>